<dbReference type="AlphaFoldDB" id="A0AAQ3S4W3"/>
<sequence length="442" mass="49666">MATAEVRAVWQRAVNRCFVQEDAKRAPKLACCQSSRATSKLFDFGAASAADESDHADVNVTLFNHKYSFSNLTPDSRWWLQLQPDYRIQKGLTCEQLNALEDELQILKARNGNKKSKDACSFGDEKHGYIYSMDGVVEACIEKSLENSEQVDMMAKHETMDIDSVSCSVSKKTNDFSMDSEYSWIGVEKAQPWWQTRDRDELACFVSHKSLEHIENCDLPPPRKYLSGQPGNDTTDIKVRTSFDREAFSNFNVQAKGSVESGLMQRKLGPSTIKGNLHSDCDKYSRYPLFTVIGSLGCTSYLTEETFEEDPSKVNLMEALCHSQTRARKAEEIAKQASAEKKHIIALFFMQASELFAYKQWFEVLQLESLTNQLENKDEPATIFQGRKLGKRKQKIGNAKQEMLEKPKGDITTYAVAFALGLSLVGAGLLLGWTVGCILPCS</sequence>
<evidence type="ECO:0000313" key="3">
    <source>
        <dbReference type="Proteomes" id="UP001374535"/>
    </source>
</evidence>
<organism evidence="2 3">
    <name type="scientific">Vigna mungo</name>
    <name type="common">Black gram</name>
    <name type="synonym">Phaseolus mungo</name>
    <dbReference type="NCBI Taxonomy" id="3915"/>
    <lineage>
        <taxon>Eukaryota</taxon>
        <taxon>Viridiplantae</taxon>
        <taxon>Streptophyta</taxon>
        <taxon>Embryophyta</taxon>
        <taxon>Tracheophyta</taxon>
        <taxon>Spermatophyta</taxon>
        <taxon>Magnoliopsida</taxon>
        <taxon>eudicotyledons</taxon>
        <taxon>Gunneridae</taxon>
        <taxon>Pentapetalae</taxon>
        <taxon>rosids</taxon>
        <taxon>fabids</taxon>
        <taxon>Fabales</taxon>
        <taxon>Fabaceae</taxon>
        <taxon>Papilionoideae</taxon>
        <taxon>50 kb inversion clade</taxon>
        <taxon>NPAAA clade</taxon>
        <taxon>indigoferoid/millettioid clade</taxon>
        <taxon>Phaseoleae</taxon>
        <taxon>Vigna</taxon>
    </lineage>
</organism>
<gene>
    <name evidence="2" type="ORF">V8G54_009470</name>
</gene>
<dbReference type="PANTHER" id="PTHR33868">
    <property type="entry name" value="EXPRESSED PROTEIN"/>
    <property type="match status" value="1"/>
</dbReference>
<dbReference type="PANTHER" id="PTHR33868:SF2">
    <property type="entry name" value="EXPRESSED PROTEIN"/>
    <property type="match status" value="1"/>
</dbReference>
<protein>
    <submittedName>
        <fullName evidence="2">Uncharacterized protein</fullName>
    </submittedName>
</protein>
<keyword evidence="3" id="KW-1185">Reference proteome</keyword>
<feature type="transmembrane region" description="Helical" evidence="1">
    <location>
        <begin position="414"/>
        <end position="439"/>
    </location>
</feature>
<keyword evidence="1" id="KW-1133">Transmembrane helix</keyword>
<name>A0AAQ3S4W3_VIGMU</name>
<accession>A0AAQ3S4W3</accession>
<evidence type="ECO:0000313" key="2">
    <source>
        <dbReference type="EMBL" id="WVZ16488.1"/>
    </source>
</evidence>
<evidence type="ECO:0000256" key="1">
    <source>
        <dbReference type="SAM" id="Phobius"/>
    </source>
</evidence>
<reference evidence="2 3" key="1">
    <citation type="journal article" date="2023" name="Life. Sci Alliance">
        <title>Evolutionary insights into 3D genome organization and epigenetic landscape of Vigna mungo.</title>
        <authorList>
            <person name="Junaid A."/>
            <person name="Singh B."/>
            <person name="Bhatia S."/>
        </authorList>
    </citation>
    <scope>NUCLEOTIDE SEQUENCE [LARGE SCALE GENOMIC DNA]</scope>
    <source>
        <strain evidence="2">Urdbean</strain>
    </source>
</reference>
<dbReference type="EMBL" id="CP144698">
    <property type="protein sequence ID" value="WVZ16488.1"/>
    <property type="molecule type" value="Genomic_DNA"/>
</dbReference>
<keyword evidence="1" id="KW-0812">Transmembrane</keyword>
<proteinExistence type="predicted"/>
<dbReference type="Proteomes" id="UP001374535">
    <property type="component" value="Chromosome 3"/>
</dbReference>
<keyword evidence="1" id="KW-0472">Membrane</keyword>